<dbReference type="RefSeq" id="WP_141149483.1">
    <property type="nucleotide sequence ID" value="NZ_VHLG01000008.1"/>
</dbReference>
<name>A0A506U7C8_9HYPH</name>
<comment type="caution">
    <text evidence="3">The sequence shown here is derived from an EMBL/GenBank/DDBJ whole genome shotgun (WGS) entry which is preliminary data.</text>
</comment>
<protein>
    <recommendedName>
        <fullName evidence="2">Nucleotide-diphospho-sugar transferase domain-containing protein</fullName>
    </recommendedName>
</protein>
<dbReference type="EMBL" id="VHLG01000008">
    <property type="protein sequence ID" value="TPW29760.1"/>
    <property type="molecule type" value="Genomic_DNA"/>
</dbReference>
<dbReference type="InterPro" id="IPR005069">
    <property type="entry name" value="Nucl-diP-sugar_transferase"/>
</dbReference>
<dbReference type="AlphaFoldDB" id="A0A506U7C8"/>
<evidence type="ECO:0000256" key="1">
    <source>
        <dbReference type="SAM" id="MobiDB-lite"/>
    </source>
</evidence>
<organism evidence="3 4">
    <name type="scientific">Martelella alba</name>
    <dbReference type="NCBI Taxonomy" id="2590451"/>
    <lineage>
        <taxon>Bacteria</taxon>
        <taxon>Pseudomonadati</taxon>
        <taxon>Pseudomonadota</taxon>
        <taxon>Alphaproteobacteria</taxon>
        <taxon>Hyphomicrobiales</taxon>
        <taxon>Aurantimonadaceae</taxon>
        <taxon>Martelella</taxon>
    </lineage>
</organism>
<dbReference type="Proteomes" id="UP000318801">
    <property type="component" value="Unassembled WGS sequence"/>
</dbReference>
<sequence length="279" mass="31760">MNDEGNAGAPVPRHRNCGVIYVATGNDYRDLARQSAITLKAHNPGLPVDLFTDDLARADRQIFDAVHKVPKNHDRAKLECLPLSRFDRTLYLDCDTLILRSFGDLFALADRFDLSLAHDVRRRSELVRQGLEEVTPYAFPQLNSGVMVYRKSAVMLAFFAEWARRYHAHPEIGRDQVFLKDMLWSSGLSFYVLPPEFNLRRVTMLDAWEPLDAAPTIIHSHRLLDHIRKPGATRINDIGDILKAERLALLDEWQDAHATKKRPRPGDIGTWALSGNDQD</sequence>
<evidence type="ECO:0000313" key="4">
    <source>
        <dbReference type="Proteomes" id="UP000318801"/>
    </source>
</evidence>
<feature type="region of interest" description="Disordered" evidence="1">
    <location>
        <begin position="259"/>
        <end position="279"/>
    </location>
</feature>
<proteinExistence type="predicted"/>
<evidence type="ECO:0000313" key="3">
    <source>
        <dbReference type="EMBL" id="TPW29760.1"/>
    </source>
</evidence>
<dbReference type="InterPro" id="IPR029044">
    <property type="entry name" value="Nucleotide-diphossugar_trans"/>
</dbReference>
<evidence type="ECO:0000259" key="2">
    <source>
        <dbReference type="Pfam" id="PF03407"/>
    </source>
</evidence>
<keyword evidence="4" id="KW-1185">Reference proteome</keyword>
<reference evidence="3 4" key="1">
    <citation type="submission" date="2019-06" db="EMBL/GenBank/DDBJ databases">
        <authorList>
            <person name="Li M."/>
        </authorList>
    </citation>
    <scope>NUCLEOTIDE SEQUENCE [LARGE SCALE GENOMIC DNA]</scope>
    <source>
        <strain evidence="3 4">BGMRC2036</strain>
    </source>
</reference>
<dbReference type="OrthoDB" id="181606at2"/>
<gene>
    <name evidence="3" type="ORF">FJU08_13205</name>
</gene>
<feature type="domain" description="Nucleotide-diphospho-sugar transferase" evidence="2">
    <location>
        <begin position="90"/>
        <end position="198"/>
    </location>
</feature>
<accession>A0A506U7C8</accession>
<dbReference type="SUPFAM" id="SSF53448">
    <property type="entry name" value="Nucleotide-diphospho-sugar transferases"/>
    <property type="match status" value="1"/>
</dbReference>
<dbReference type="Gene3D" id="3.90.550.10">
    <property type="entry name" value="Spore Coat Polysaccharide Biosynthesis Protein SpsA, Chain A"/>
    <property type="match status" value="1"/>
</dbReference>
<dbReference type="Pfam" id="PF03407">
    <property type="entry name" value="Nucleotid_trans"/>
    <property type="match status" value="1"/>
</dbReference>